<dbReference type="AlphaFoldDB" id="A0A6M3INM1"/>
<evidence type="ECO:0000256" key="1">
    <source>
        <dbReference type="SAM" id="Coils"/>
    </source>
</evidence>
<sequence>MGKRIKMNIEDIIDKYLTESNIEDKLINDISVCMEKVKKLEREIQGLIKRGKSLSGSISIAQTKLNNGILMGALMELNAGIDIEGDIT</sequence>
<protein>
    <submittedName>
        <fullName evidence="2">Uncharacterized protein</fullName>
    </submittedName>
</protein>
<dbReference type="EMBL" id="MT141350">
    <property type="protein sequence ID" value="QJA59004.1"/>
    <property type="molecule type" value="Genomic_DNA"/>
</dbReference>
<evidence type="ECO:0000313" key="2">
    <source>
        <dbReference type="EMBL" id="QJA59004.1"/>
    </source>
</evidence>
<proteinExistence type="predicted"/>
<feature type="coiled-coil region" evidence="1">
    <location>
        <begin position="23"/>
        <end position="50"/>
    </location>
</feature>
<keyword evidence="1" id="KW-0175">Coiled coil</keyword>
<reference evidence="2" key="1">
    <citation type="submission" date="2020-03" db="EMBL/GenBank/DDBJ databases">
        <title>The deep terrestrial virosphere.</title>
        <authorList>
            <person name="Holmfeldt K."/>
            <person name="Nilsson E."/>
            <person name="Simone D."/>
            <person name="Lopez-Fernandez M."/>
            <person name="Wu X."/>
            <person name="de Brujin I."/>
            <person name="Lundin D."/>
            <person name="Andersson A."/>
            <person name="Bertilsson S."/>
            <person name="Dopson M."/>
        </authorList>
    </citation>
    <scope>NUCLEOTIDE SEQUENCE</scope>
    <source>
        <strain evidence="2">MM415B01376</strain>
    </source>
</reference>
<organism evidence="2">
    <name type="scientific">viral metagenome</name>
    <dbReference type="NCBI Taxonomy" id="1070528"/>
    <lineage>
        <taxon>unclassified sequences</taxon>
        <taxon>metagenomes</taxon>
        <taxon>organismal metagenomes</taxon>
    </lineage>
</organism>
<gene>
    <name evidence="2" type="ORF">MM415B01376_0017</name>
</gene>
<name>A0A6M3INM1_9ZZZZ</name>
<accession>A0A6M3INM1</accession>